<dbReference type="KEGG" id="clt:CM240_3160"/>
<evidence type="ECO:0000256" key="1">
    <source>
        <dbReference type="SAM" id="MobiDB-lite"/>
    </source>
</evidence>
<dbReference type="SUPFAM" id="SSF51182">
    <property type="entry name" value="RmlC-like cupins"/>
    <property type="match status" value="1"/>
</dbReference>
<dbReference type="OrthoDB" id="1908605at2"/>
<name>W6S792_9CLOT</name>
<gene>
    <name evidence="3" type="ORF">CM240_3160</name>
</gene>
<dbReference type="EMBL" id="HG917869">
    <property type="protein sequence ID" value="CDM70277.1"/>
    <property type="molecule type" value="Genomic_DNA"/>
</dbReference>
<dbReference type="AlphaFoldDB" id="W6S792"/>
<dbReference type="InterPro" id="IPR014710">
    <property type="entry name" value="RmlC-like_jellyroll"/>
</dbReference>
<evidence type="ECO:0000313" key="3">
    <source>
        <dbReference type="EMBL" id="CDM70277.1"/>
    </source>
</evidence>
<dbReference type="Pfam" id="PF07883">
    <property type="entry name" value="Cupin_2"/>
    <property type="match status" value="1"/>
</dbReference>
<accession>W6S792</accession>
<evidence type="ECO:0000259" key="2">
    <source>
        <dbReference type="Pfam" id="PF07883"/>
    </source>
</evidence>
<dbReference type="eggNOG" id="COG1917">
    <property type="taxonomic scope" value="Bacteria"/>
</dbReference>
<dbReference type="HOGENOM" id="CLU_2081459_0_0_9"/>
<dbReference type="InterPro" id="IPR011051">
    <property type="entry name" value="RmlC_Cupin_sf"/>
</dbReference>
<dbReference type="RefSeq" id="WP_044040418.1">
    <property type="nucleotide sequence ID" value="NZ_HG917869.1"/>
</dbReference>
<dbReference type="InterPro" id="IPR013096">
    <property type="entry name" value="Cupin_2"/>
</dbReference>
<reference evidence="3 4" key="1">
    <citation type="submission" date="2013-11" db="EMBL/GenBank/DDBJ databases">
        <title>Complete genome sequence of Clostridum sp. M2/40.</title>
        <authorList>
            <person name="Wibberg D."/>
            <person name="Puehler A."/>
            <person name="Schlueter A."/>
        </authorList>
    </citation>
    <scope>NUCLEOTIDE SEQUENCE [LARGE SCALE GENOMIC DNA]</scope>
    <source>
        <strain evidence="4">M2/40</strain>
    </source>
</reference>
<keyword evidence="4" id="KW-1185">Reference proteome</keyword>
<protein>
    <recommendedName>
        <fullName evidence="2">Cupin type-2 domain-containing protein</fullName>
    </recommendedName>
</protein>
<feature type="region of interest" description="Disordered" evidence="1">
    <location>
        <begin position="1"/>
        <end position="20"/>
    </location>
</feature>
<organism evidence="3 4">
    <name type="scientific">Clostridium bornimense</name>
    <dbReference type="NCBI Taxonomy" id="1216932"/>
    <lineage>
        <taxon>Bacteria</taxon>
        <taxon>Bacillati</taxon>
        <taxon>Bacillota</taxon>
        <taxon>Clostridia</taxon>
        <taxon>Eubacteriales</taxon>
        <taxon>Clostridiaceae</taxon>
        <taxon>Clostridium</taxon>
    </lineage>
</organism>
<dbReference type="Proteomes" id="UP000019426">
    <property type="component" value="Chromosome M2/40_rep2"/>
</dbReference>
<dbReference type="STRING" id="1216932.CM240_3160"/>
<dbReference type="Gene3D" id="2.60.120.10">
    <property type="entry name" value="Jelly Rolls"/>
    <property type="match status" value="1"/>
</dbReference>
<evidence type="ECO:0000313" key="4">
    <source>
        <dbReference type="Proteomes" id="UP000019426"/>
    </source>
</evidence>
<feature type="domain" description="Cupin type-2" evidence="2">
    <location>
        <begin position="48"/>
        <end position="95"/>
    </location>
</feature>
<proteinExistence type="predicted"/>
<sequence>MKDFPDFMKSKMNHIDSSQQNTKDIDGYYFEGKDGSQMAIWTCYSDRESKEQIHEFDEYTVCVAGQYIEIFNGEEHVLNPGDEVFVPKGTPHHGRVKAGTRTIHAFGGKRIKTVK</sequence>
<dbReference type="PATRIC" id="fig|1216932.3.peg.3129"/>